<gene>
    <name evidence="4" type="ORF">COV07_01835</name>
</gene>
<feature type="transmembrane region" description="Helical" evidence="2">
    <location>
        <begin position="90"/>
        <end position="107"/>
    </location>
</feature>
<evidence type="ECO:0000259" key="3">
    <source>
        <dbReference type="Pfam" id="PF02397"/>
    </source>
</evidence>
<dbReference type="PANTHER" id="PTHR30576:SF0">
    <property type="entry name" value="UNDECAPRENYL-PHOSPHATE N-ACETYLGALACTOSAMINYL 1-PHOSPHATE TRANSFERASE-RELATED"/>
    <property type="match status" value="1"/>
</dbReference>
<accession>A0A2H0RK14</accession>
<organism evidence="4 5">
    <name type="scientific">Candidatus Vogelbacteria bacterium CG10_big_fil_rev_8_21_14_0_10_45_14</name>
    <dbReference type="NCBI Taxonomy" id="1975042"/>
    <lineage>
        <taxon>Bacteria</taxon>
        <taxon>Candidatus Vogeliibacteriota</taxon>
    </lineage>
</organism>
<dbReference type="InterPro" id="IPR003362">
    <property type="entry name" value="Bact_transf"/>
</dbReference>
<feature type="transmembrane region" description="Helical" evidence="2">
    <location>
        <begin position="51"/>
        <end position="69"/>
    </location>
</feature>
<keyword evidence="2" id="KW-0472">Membrane</keyword>
<evidence type="ECO:0000313" key="4">
    <source>
        <dbReference type="EMBL" id="PIR46901.1"/>
    </source>
</evidence>
<dbReference type="PANTHER" id="PTHR30576">
    <property type="entry name" value="COLANIC BIOSYNTHESIS UDP-GLUCOSE LIPID CARRIER TRANSFERASE"/>
    <property type="match status" value="1"/>
</dbReference>
<dbReference type="Pfam" id="PF02397">
    <property type="entry name" value="Bac_transf"/>
    <property type="match status" value="1"/>
</dbReference>
<protein>
    <recommendedName>
        <fullName evidence="3">Bacterial sugar transferase domain-containing protein</fullName>
    </recommendedName>
</protein>
<evidence type="ECO:0000313" key="5">
    <source>
        <dbReference type="Proteomes" id="UP000230833"/>
    </source>
</evidence>
<dbReference type="AlphaFoldDB" id="A0A2H0RK14"/>
<proteinExistence type="inferred from homology"/>
<dbReference type="EMBL" id="PCYL01000023">
    <property type="protein sequence ID" value="PIR46901.1"/>
    <property type="molecule type" value="Genomic_DNA"/>
</dbReference>
<keyword evidence="2" id="KW-0812">Transmembrane</keyword>
<dbReference type="GO" id="GO:0016780">
    <property type="term" value="F:phosphotransferase activity, for other substituted phosphate groups"/>
    <property type="evidence" value="ECO:0007669"/>
    <property type="project" value="TreeGrafter"/>
</dbReference>
<feature type="transmembrane region" description="Helical" evidence="2">
    <location>
        <begin position="258"/>
        <end position="282"/>
    </location>
</feature>
<reference evidence="4 5" key="1">
    <citation type="submission" date="2017-09" db="EMBL/GenBank/DDBJ databases">
        <title>Depth-based differentiation of microbial function through sediment-hosted aquifers and enrichment of novel symbionts in the deep terrestrial subsurface.</title>
        <authorList>
            <person name="Probst A.J."/>
            <person name="Ladd B."/>
            <person name="Jarett J.K."/>
            <person name="Geller-Mcgrath D.E."/>
            <person name="Sieber C.M."/>
            <person name="Emerson J.B."/>
            <person name="Anantharaman K."/>
            <person name="Thomas B.C."/>
            <person name="Malmstrom R."/>
            <person name="Stieglmeier M."/>
            <person name="Klingl A."/>
            <person name="Woyke T."/>
            <person name="Ryan C.M."/>
            <person name="Banfield J.F."/>
        </authorList>
    </citation>
    <scope>NUCLEOTIDE SEQUENCE [LARGE SCALE GENOMIC DNA]</scope>
    <source>
        <strain evidence="4">CG10_big_fil_rev_8_21_14_0_10_45_14</strain>
    </source>
</reference>
<feature type="domain" description="Bacterial sugar transferase" evidence="3">
    <location>
        <begin position="256"/>
        <end position="439"/>
    </location>
</feature>
<dbReference type="Proteomes" id="UP000230833">
    <property type="component" value="Unassembled WGS sequence"/>
</dbReference>
<comment type="similarity">
    <text evidence="1">Belongs to the bacterial sugar transferase family.</text>
</comment>
<sequence>MLHRNVGDRLILLLGDMASFGVALWLTLMIRHVGSINTQEVARVFGVHLQAFAPLFLLWLVVFFIFGLYEKHTVFQKKNLPKKIFKLQSLNSVVAVLYFYLFPTLGISPKLTLFIDLIITFVLILVWRLMVLHFWRSERKVNAIIIGRDEEVSVLQSEINSHPFYGLCALDFPEWGEDAMRAITDKKISVIIANPLSLDMRSDSGGLSSLVLGGIKVLDRRDVYEDILGRIPLSLISESWILRHITPSRRSYDLLKRAMDIIIAVPVFLVSLILYPFVAIAIKKEDNGSVFIHQERVGRGGKMIYITKFRSMSGNDTGHQFLKSNLSVTRVGRFLRLTRIDELPQLWNVIKGELSLVGPRPELLPLVSEYEKMIPFYGMRHVITPGLSGWAQIYHDDHPHHGTAVEETREKLSYDLYYIKNRNIFMDISIALKTIRTLLSRNGA</sequence>
<name>A0A2H0RK14_9BACT</name>
<keyword evidence="2" id="KW-1133">Transmembrane helix</keyword>
<evidence type="ECO:0000256" key="2">
    <source>
        <dbReference type="SAM" id="Phobius"/>
    </source>
</evidence>
<feature type="transmembrane region" description="Helical" evidence="2">
    <location>
        <begin position="113"/>
        <end position="135"/>
    </location>
</feature>
<feature type="transmembrane region" description="Helical" evidence="2">
    <location>
        <begin position="12"/>
        <end position="31"/>
    </location>
</feature>
<evidence type="ECO:0000256" key="1">
    <source>
        <dbReference type="ARBA" id="ARBA00006464"/>
    </source>
</evidence>
<comment type="caution">
    <text evidence="4">The sequence shown here is derived from an EMBL/GenBank/DDBJ whole genome shotgun (WGS) entry which is preliminary data.</text>
</comment>